<dbReference type="RefSeq" id="WP_380035453.1">
    <property type="nucleotide sequence ID" value="NZ_JBHSEH010000004.1"/>
</dbReference>
<accession>A0ABV8XJK6</accession>
<dbReference type="Proteomes" id="UP001595998">
    <property type="component" value="Unassembled WGS sequence"/>
</dbReference>
<comment type="caution">
    <text evidence="1">The sequence shown here is derived from an EMBL/GenBank/DDBJ whole genome shotgun (WGS) entry which is preliminary data.</text>
</comment>
<reference evidence="2" key="1">
    <citation type="journal article" date="2019" name="Int. J. Syst. Evol. Microbiol.">
        <title>The Global Catalogue of Microorganisms (GCM) 10K type strain sequencing project: providing services to taxonomists for standard genome sequencing and annotation.</title>
        <authorList>
            <consortium name="The Broad Institute Genomics Platform"/>
            <consortium name="The Broad Institute Genome Sequencing Center for Infectious Disease"/>
            <person name="Wu L."/>
            <person name="Ma J."/>
        </authorList>
    </citation>
    <scope>NUCLEOTIDE SEQUENCE [LARGE SCALE GENOMIC DNA]</scope>
    <source>
        <strain evidence="2">CCUG 56029</strain>
    </source>
</reference>
<keyword evidence="2" id="KW-1185">Reference proteome</keyword>
<evidence type="ECO:0000313" key="2">
    <source>
        <dbReference type="Proteomes" id="UP001595998"/>
    </source>
</evidence>
<organism evidence="1 2">
    <name type="scientific">Deinococcus navajonensis</name>
    <dbReference type="NCBI Taxonomy" id="309884"/>
    <lineage>
        <taxon>Bacteria</taxon>
        <taxon>Thermotogati</taxon>
        <taxon>Deinococcota</taxon>
        <taxon>Deinococci</taxon>
        <taxon>Deinococcales</taxon>
        <taxon>Deinococcaceae</taxon>
        <taxon>Deinococcus</taxon>
    </lineage>
</organism>
<gene>
    <name evidence="1" type="ORF">ACFOZ9_01395</name>
</gene>
<evidence type="ECO:0000313" key="1">
    <source>
        <dbReference type="EMBL" id="MFC4424847.1"/>
    </source>
</evidence>
<proteinExistence type="predicted"/>
<sequence length="62" mass="6868">MEVKLSEGEIIRVELDMDELSTIYGSIAVALSEGEEPYFSTRVGYSKQKAQSILDQLSEIIG</sequence>
<dbReference type="EMBL" id="JBHSEH010000004">
    <property type="protein sequence ID" value="MFC4424847.1"/>
    <property type="molecule type" value="Genomic_DNA"/>
</dbReference>
<name>A0ABV8XJK6_9DEIO</name>
<protein>
    <submittedName>
        <fullName evidence="1">Uncharacterized protein</fullName>
    </submittedName>
</protein>